<dbReference type="Proteomes" id="UP000694404">
    <property type="component" value="Unplaced"/>
</dbReference>
<protein>
    <submittedName>
        <fullName evidence="2">Uncharacterized protein</fullName>
    </submittedName>
</protein>
<evidence type="ECO:0000313" key="3">
    <source>
        <dbReference type="Proteomes" id="UP000694404"/>
    </source>
</evidence>
<sequence>MPLGALCRSPGGQKAAPVALPQVCLWRVRWSHGTGRVSPAACHRAWGGEMARASPDCSPELPSSSDPPTSASPEAGITGTSHSAWLVLLSGSLSFKLCL</sequence>
<proteinExistence type="predicted"/>
<dbReference type="AlphaFoldDB" id="A0A8C0GI81"/>
<reference evidence="2" key="2">
    <citation type="submission" date="2025-09" db="UniProtKB">
        <authorList>
            <consortium name="Ensembl"/>
        </authorList>
    </citation>
    <scope>IDENTIFICATION</scope>
</reference>
<name>A0A8C0GI81_CHEAB</name>
<keyword evidence="3" id="KW-1185">Reference proteome</keyword>
<dbReference type="PRINTS" id="PR02045">
    <property type="entry name" value="F138DOMAIN"/>
</dbReference>
<dbReference type="Ensembl" id="ENSCABT00000009128.1">
    <property type="protein sequence ID" value="ENSCABP00000008324.1"/>
    <property type="gene ID" value="ENSCABG00000006287.1"/>
</dbReference>
<evidence type="ECO:0000313" key="2">
    <source>
        <dbReference type="Ensembl" id="ENSCABP00000008324.1"/>
    </source>
</evidence>
<dbReference type="GeneTree" id="ENSGT01030000240168"/>
<evidence type="ECO:0000256" key="1">
    <source>
        <dbReference type="SAM" id="MobiDB-lite"/>
    </source>
</evidence>
<reference evidence="2" key="1">
    <citation type="submission" date="2025-08" db="UniProtKB">
        <authorList>
            <consortium name="Ensembl"/>
        </authorList>
    </citation>
    <scope>IDENTIFICATION</scope>
</reference>
<accession>A0A8C0GI81</accession>
<feature type="region of interest" description="Disordered" evidence="1">
    <location>
        <begin position="50"/>
        <end position="76"/>
    </location>
</feature>
<organism evidence="2 3">
    <name type="scientific">Chelonoidis abingdonii</name>
    <name type="common">Abingdon island giant tortoise</name>
    <name type="synonym">Testudo abingdonii</name>
    <dbReference type="NCBI Taxonomy" id="106734"/>
    <lineage>
        <taxon>Eukaryota</taxon>
        <taxon>Metazoa</taxon>
        <taxon>Chordata</taxon>
        <taxon>Craniata</taxon>
        <taxon>Vertebrata</taxon>
        <taxon>Euteleostomi</taxon>
        <taxon>Archelosauria</taxon>
        <taxon>Testudinata</taxon>
        <taxon>Testudines</taxon>
        <taxon>Cryptodira</taxon>
        <taxon>Durocryptodira</taxon>
        <taxon>Testudinoidea</taxon>
        <taxon>Testudinidae</taxon>
        <taxon>Chelonoidis</taxon>
    </lineage>
</organism>
<feature type="compositionally biased region" description="Low complexity" evidence="1">
    <location>
        <begin position="62"/>
        <end position="73"/>
    </location>
</feature>